<protein>
    <submittedName>
        <fullName evidence="4">Pyoverdine biosynthesis protein</fullName>
    </submittedName>
</protein>
<dbReference type="InterPro" id="IPR042098">
    <property type="entry name" value="TauD-like_sf"/>
</dbReference>
<dbReference type="PANTHER" id="PTHR10696">
    <property type="entry name" value="GAMMA-BUTYROBETAINE HYDROXYLASE-RELATED"/>
    <property type="match status" value="1"/>
</dbReference>
<dbReference type="Proteomes" id="UP000284168">
    <property type="component" value="Unassembled WGS sequence"/>
</dbReference>
<evidence type="ECO:0000256" key="2">
    <source>
        <dbReference type="ARBA" id="ARBA00023002"/>
    </source>
</evidence>
<dbReference type="Pfam" id="PF02668">
    <property type="entry name" value="TauD"/>
    <property type="match status" value="1"/>
</dbReference>
<dbReference type="PANTHER" id="PTHR10696:SF53">
    <property type="entry name" value="TYROSINE ISONITRILE DESATURASE"/>
    <property type="match status" value="1"/>
</dbReference>
<dbReference type="GO" id="GO:0016706">
    <property type="term" value="F:2-oxoglutarate-dependent dioxygenase activity"/>
    <property type="evidence" value="ECO:0007669"/>
    <property type="project" value="UniProtKB-ARBA"/>
</dbReference>
<evidence type="ECO:0000313" key="4">
    <source>
        <dbReference type="EMBL" id="RON30312.1"/>
    </source>
</evidence>
<name>A0A423IY10_9PSED</name>
<dbReference type="Gene3D" id="3.60.130.10">
    <property type="entry name" value="Clavaminate synthase-like"/>
    <property type="match status" value="1"/>
</dbReference>
<dbReference type="EMBL" id="MOBN01000012">
    <property type="protein sequence ID" value="RON30312.1"/>
    <property type="molecule type" value="Genomic_DNA"/>
</dbReference>
<dbReference type="InterPro" id="IPR003819">
    <property type="entry name" value="TauD/TfdA-like"/>
</dbReference>
<dbReference type="RefSeq" id="WP_123719395.1">
    <property type="nucleotide sequence ID" value="NZ_MOBN01000012.1"/>
</dbReference>
<reference evidence="4 5" key="1">
    <citation type="submission" date="2016-10" db="EMBL/GenBank/DDBJ databases">
        <title>Comparative genome analysis of multiple Pseudomonas spp. focuses on biocontrol and plant growth promoting traits.</title>
        <authorList>
            <person name="Tao X.-Y."/>
            <person name="Taylor C.G."/>
        </authorList>
    </citation>
    <scope>NUCLEOTIDE SEQUENCE [LARGE SCALE GENOMIC DNA]</scope>
    <source>
        <strain evidence="4 5">48C10</strain>
    </source>
</reference>
<accession>A0A423IY10</accession>
<evidence type="ECO:0000256" key="1">
    <source>
        <dbReference type="ARBA" id="ARBA00001954"/>
    </source>
</evidence>
<comment type="caution">
    <text evidence="4">The sequence shown here is derived from an EMBL/GenBank/DDBJ whole genome shotgun (WGS) entry which is preliminary data.</text>
</comment>
<proteinExistence type="predicted"/>
<dbReference type="AlphaFoldDB" id="A0A423IY10"/>
<dbReference type="SUPFAM" id="SSF51197">
    <property type="entry name" value="Clavaminate synthase-like"/>
    <property type="match status" value="1"/>
</dbReference>
<evidence type="ECO:0000313" key="5">
    <source>
        <dbReference type="Proteomes" id="UP000284168"/>
    </source>
</evidence>
<comment type="cofactor">
    <cofactor evidence="1">
        <name>Fe(2+)</name>
        <dbReference type="ChEBI" id="CHEBI:29033"/>
    </cofactor>
</comment>
<evidence type="ECO:0000259" key="3">
    <source>
        <dbReference type="Pfam" id="PF02668"/>
    </source>
</evidence>
<gene>
    <name evidence="4" type="ORF">BK663_03150</name>
</gene>
<keyword evidence="2" id="KW-0560">Oxidoreductase</keyword>
<feature type="domain" description="TauD/TfdA-like" evidence="3">
    <location>
        <begin position="31"/>
        <end position="264"/>
    </location>
</feature>
<organism evidence="4 5">
    <name type="scientific">Pseudomonas lini</name>
    <dbReference type="NCBI Taxonomy" id="163011"/>
    <lineage>
        <taxon>Bacteria</taxon>
        <taxon>Pseudomonadati</taxon>
        <taxon>Pseudomonadota</taxon>
        <taxon>Gammaproteobacteria</taxon>
        <taxon>Pseudomonadales</taxon>
        <taxon>Pseudomonadaceae</taxon>
        <taxon>Pseudomonas</taxon>
    </lineage>
</organism>
<sequence>MQGCIEKKLNQPFGLTIMPAFSGQPLSRLPINELRALARQHHLVILRNFSHDLHTPTALVHYARQWGEIQSGSYGDILEVREHRDAQDHVFDHHDMHLHWDGAFMPTVPEFQLFHCLQAPHPEAGGQTTFVNTRALIRQVPAQRLAQWQAIEVTYRIDKVAHYGGEVRSPLLVHDPRDREWVLRYCEPPVIQRQVLNRHSLEYHGIETPEINEFAADLHRRLCDPQFVYAHAWQPGDLLIADNFSLLHGRRAFTSQCTRHLQRVHLHGSPRCINRALIHAG</sequence>
<dbReference type="InterPro" id="IPR050411">
    <property type="entry name" value="AlphaKG_dependent_hydroxylases"/>
</dbReference>